<evidence type="ECO:0000256" key="2">
    <source>
        <dbReference type="ARBA" id="ARBA00022692"/>
    </source>
</evidence>
<dbReference type="HOGENOM" id="CLU_110778_0_1_1"/>
<dbReference type="PANTHER" id="PTHR35371">
    <property type="entry name" value="INNER MEMBRANE PROTEIN"/>
    <property type="match status" value="1"/>
</dbReference>
<keyword evidence="4" id="KW-0472">Membrane</keyword>
<dbReference type="SUPFAM" id="SSF161084">
    <property type="entry name" value="MAPEG domain-like"/>
    <property type="match status" value="1"/>
</dbReference>
<evidence type="ECO:0000256" key="4">
    <source>
        <dbReference type="ARBA" id="ARBA00023136"/>
    </source>
</evidence>
<evidence type="ECO:0000256" key="3">
    <source>
        <dbReference type="ARBA" id="ARBA00022989"/>
    </source>
</evidence>
<comment type="subcellular location">
    <subcellularLocation>
        <location evidence="1">Membrane</location>
    </subcellularLocation>
</comment>
<dbReference type="InParanoid" id="A0A067PJC2"/>
<dbReference type="Gene3D" id="1.20.120.550">
    <property type="entry name" value="Membrane associated eicosanoid/glutathione metabolism-like domain"/>
    <property type="match status" value="1"/>
</dbReference>
<sequence length="152" mass="16646">MLASILASLLSLYSIPVVWLTGYWPAFTKVTLVASTIGYNNLAPRENVQTLKEKNPELGARAARMEAAHQNGFEIMPLWIGAVLAGNLAGLETIVLNKYAIAFVGLRIAYNYIYINQSTQLQAALRSVTWMTGLLMPMTIVIKAANKISEST</sequence>
<organism evidence="5 6">
    <name type="scientific">Jaapia argillacea MUCL 33604</name>
    <dbReference type="NCBI Taxonomy" id="933084"/>
    <lineage>
        <taxon>Eukaryota</taxon>
        <taxon>Fungi</taxon>
        <taxon>Dikarya</taxon>
        <taxon>Basidiomycota</taxon>
        <taxon>Agaricomycotina</taxon>
        <taxon>Agaricomycetes</taxon>
        <taxon>Agaricomycetidae</taxon>
        <taxon>Jaapiales</taxon>
        <taxon>Jaapiaceae</taxon>
        <taxon>Jaapia</taxon>
    </lineage>
</organism>
<proteinExistence type="predicted"/>
<dbReference type="Proteomes" id="UP000027265">
    <property type="component" value="Unassembled WGS sequence"/>
</dbReference>
<dbReference type="Pfam" id="PF01124">
    <property type="entry name" value="MAPEG"/>
    <property type="match status" value="1"/>
</dbReference>
<keyword evidence="3" id="KW-1133">Transmembrane helix</keyword>
<keyword evidence="2" id="KW-0812">Transmembrane</keyword>
<dbReference type="InterPro" id="IPR023352">
    <property type="entry name" value="MAPEG-like_dom_sf"/>
</dbReference>
<name>A0A067PJC2_9AGAM</name>
<dbReference type="PANTHER" id="PTHR35371:SF1">
    <property type="entry name" value="BLR7753 PROTEIN"/>
    <property type="match status" value="1"/>
</dbReference>
<reference evidence="6" key="1">
    <citation type="journal article" date="2014" name="Proc. Natl. Acad. Sci. U.S.A.">
        <title>Extensive sampling of basidiomycete genomes demonstrates inadequacy of the white-rot/brown-rot paradigm for wood decay fungi.</title>
        <authorList>
            <person name="Riley R."/>
            <person name="Salamov A.A."/>
            <person name="Brown D.W."/>
            <person name="Nagy L.G."/>
            <person name="Floudas D."/>
            <person name="Held B.W."/>
            <person name="Levasseur A."/>
            <person name="Lombard V."/>
            <person name="Morin E."/>
            <person name="Otillar R."/>
            <person name="Lindquist E.A."/>
            <person name="Sun H."/>
            <person name="LaButti K.M."/>
            <person name="Schmutz J."/>
            <person name="Jabbour D."/>
            <person name="Luo H."/>
            <person name="Baker S.E."/>
            <person name="Pisabarro A.G."/>
            <person name="Walton J.D."/>
            <person name="Blanchette R.A."/>
            <person name="Henrissat B."/>
            <person name="Martin F."/>
            <person name="Cullen D."/>
            <person name="Hibbett D.S."/>
            <person name="Grigoriev I.V."/>
        </authorList>
    </citation>
    <scope>NUCLEOTIDE SEQUENCE [LARGE SCALE GENOMIC DNA]</scope>
    <source>
        <strain evidence="6">MUCL 33604</strain>
    </source>
</reference>
<evidence type="ECO:0000313" key="5">
    <source>
        <dbReference type="EMBL" id="KDQ50561.1"/>
    </source>
</evidence>
<dbReference type="GO" id="GO:0016020">
    <property type="term" value="C:membrane"/>
    <property type="evidence" value="ECO:0007669"/>
    <property type="project" value="UniProtKB-SubCell"/>
</dbReference>
<dbReference type="EMBL" id="KL197758">
    <property type="protein sequence ID" value="KDQ50561.1"/>
    <property type="molecule type" value="Genomic_DNA"/>
</dbReference>
<protein>
    <submittedName>
        <fullName evidence="5">Uncharacterized protein</fullName>
    </submittedName>
</protein>
<gene>
    <name evidence="5" type="ORF">JAAARDRAFT_710448</name>
</gene>
<accession>A0A067PJC2</accession>
<dbReference type="InterPro" id="IPR001129">
    <property type="entry name" value="Membr-assoc_MAPEG"/>
</dbReference>
<keyword evidence="6" id="KW-1185">Reference proteome</keyword>
<evidence type="ECO:0000256" key="1">
    <source>
        <dbReference type="ARBA" id="ARBA00004370"/>
    </source>
</evidence>
<evidence type="ECO:0000313" key="6">
    <source>
        <dbReference type="Proteomes" id="UP000027265"/>
    </source>
</evidence>
<dbReference type="OrthoDB" id="2122304at2759"/>
<dbReference type="AlphaFoldDB" id="A0A067PJC2"/>